<dbReference type="GO" id="GO:0006511">
    <property type="term" value="P:ubiquitin-dependent protein catabolic process"/>
    <property type="evidence" value="ECO:0007669"/>
    <property type="project" value="TreeGrafter"/>
</dbReference>
<dbReference type="Gene3D" id="3.90.1750.10">
    <property type="entry name" value="Hect, E3 ligase catalytic domains"/>
    <property type="match status" value="1"/>
</dbReference>
<dbReference type="Proteomes" id="UP000479710">
    <property type="component" value="Unassembled WGS sequence"/>
</dbReference>
<dbReference type="Gene3D" id="1.25.10.10">
    <property type="entry name" value="Leucine-rich Repeat Variant"/>
    <property type="match status" value="1"/>
</dbReference>
<evidence type="ECO:0000256" key="2">
    <source>
        <dbReference type="ARBA" id="ARBA00004906"/>
    </source>
</evidence>
<dbReference type="PROSITE" id="PS50330">
    <property type="entry name" value="UIM"/>
    <property type="match status" value="1"/>
</dbReference>
<dbReference type="GO" id="GO:0061630">
    <property type="term" value="F:ubiquitin protein ligase activity"/>
    <property type="evidence" value="ECO:0007669"/>
    <property type="project" value="UniProtKB-EC"/>
</dbReference>
<dbReference type="CDD" id="cd14327">
    <property type="entry name" value="UBA_atUPL1_2_like"/>
    <property type="match status" value="1"/>
</dbReference>
<dbReference type="GO" id="GO:0000209">
    <property type="term" value="P:protein polyubiquitination"/>
    <property type="evidence" value="ECO:0007669"/>
    <property type="project" value="TreeGrafter"/>
</dbReference>
<feature type="region of interest" description="Disordered" evidence="8">
    <location>
        <begin position="2330"/>
        <end position="2370"/>
    </location>
</feature>
<dbReference type="InterPro" id="IPR025527">
    <property type="entry name" value="HUWE1/Rev1_UBM"/>
</dbReference>
<protein>
    <recommendedName>
        <fullName evidence="3">HECT-type E3 ubiquitin transferase</fullName>
        <ecNumber evidence="3">2.3.2.26</ecNumber>
    </recommendedName>
</protein>
<dbReference type="Pfam" id="PF06025">
    <property type="entry name" value="DUF913"/>
    <property type="match status" value="1"/>
</dbReference>
<feature type="active site" description="Glycyl thioester intermediate" evidence="7">
    <location>
        <position position="3759"/>
    </location>
</feature>
<dbReference type="SMART" id="SM00119">
    <property type="entry name" value="HECTc"/>
    <property type="match status" value="1"/>
</dbReference>
<dbReference type="InterPro" id="IPR016024">
    <property type="entry name" value="ARM-type_fold"/>
</dbReference>
<feature type="signal peptide" evidence="9">
    <location>
        <begin position="1"/>
        <end position="18"/>
    </location>
</feature>
<dbReference type="PANTHER" id="PTHR11254">
    <property type="entry name" value="HECT DOMAIN UBIQUITIN-PROTEIN LIGASE"/>
    <property type="match status" value="1"/>
</dbReference>
<dbReference type="EMBL" id="SPHZ02000006">
    <property type="protein sequence ID" value="KAF0911784.1"/>
    <property type="molecule type" value="Genomic_DNA"/>
</dbReference>
<feature type="domain" description="UBA" evidence="10">
    <location>
        <begin position="1351"/>
        <end position="1392"/>
    </location>
</feature>
<dbReference type="InterPro" id="IPR003903">
    <property type="entry name" value="UIM_dom"/>
</dbReference>
<dbReference type="InterPro" id="IPR035983">
    <property type="entry name" value="Hect_E3_ubiquitin_ligase"/>
</dbReference>
<reference evidence="12 13" key="1">
    <citation type="submission" date="2019-11" db="EMBL/GenBank/DDBJ databases">
        <title>Whole genome sequence of Oryza granulata.</title>
        <authorList>
            <person name="Li W."/>
        </authorList>
    </citation>
    <scope>NUCLEOTIDE SEQUENCE [LARGE SCALE GENOMIC DNA]</scope>
    <source>
        <strain evidence="13">cv. Menghai</strain>
        <tissue evidence="12">Leaf</tissue>
    </source>
</reference>
<name>A0A6G1DHU7_9ORYZ</name>
<gene>
    <name evidence="12" type="ORF">E2562_012285</name>
</gene>
<dbReference type="Gene3D" id="3.30.2160.10">
    <property type="entry name" value="Hect, E3 ligase catalytic domain"/>
    <property type="match status" value="1"/>
</dbReference>
<evidence type="ECO:0000256" key="5">
    <source>
        <dbReference type="ARBA" id="ARBA00022786"/>
    </source>
</evidence>
<feature type="compositionally biased region" description="Basic and acidic residues" evidence="8">
    <location>
        <begin position="2102"/>
        <end position="2112"/>
    </location>
</feature>
<dbReference type="SUPFAM" id="SSF46934">
    <property type="entry name" value="UBA-like"/>
    <property type="match status" value="1"/>
</dbReference>
<dbReference type="InterPro" id="IPR000569">
    <property type="entry name" value="HECT_dom"/>
</dbReference>
<keyword evidence="13" id="KW-1185">Reference proteome</keyword>
<evidence type="ECO:0000259" key="10">
    <source>
        <dbReference type="PROSITE" id="PS50030"/>
    </source>
</evidence>
<dbReference type="SUPFAM" id="SSF48371">
    <property type="entry name" value="ARM repeat"/>
    <property type="match status" value="2"/>
</dbReference>
<dbReference type="Pfam" id="PF14377">
    <property type="entry name" value="UBM"/>
    <property type="match status" value="3"/>
</dbReference>
<organism evidence="12 13">
    <name type="scientific">Oryza meyeriana var. granulata</name>
    <dbReference type="NCBI Taxonomy" id="110450"/>
    <lineage>
        <taxon>Eukaryota</taxon>
        <taxon>Viridiplantae</taxon>
        <taxon>Streptophyta</taxon>
        <taxon>Embryophyta</taxon>
        <taxon>Tracheophyta</taxon>
        <taxon>Spermatophyta</taxon>
        <taxon>Magnoliopsida</taxon>
        <taxon>Liliopsida</taxon>
        <taxon>Poales</taxon>
        <taxon>Poaceae</taxon>
        <taxon>BOP clade</taxon>
        <taxon>Oryzoideae</taxon>
        <taxon>Oryzeae</taxon>
        <taxon>Oryzinae</taxon>
        <taxon>Oryza</taxon>
        <taxon>Oryza meyeriana</taxon>
    </lineage>
</organism>
<feature type="domain" description="HECT" evidence="11">
    <location>
        <begin position="3451"/>
        <end position="3792"/>
    </location>
</feature>
<keyword evidence="9" id="KW-0732">Signal</keyword>
<evidence type="ECO:0000256" key="7">
    <source>
        <dbReference type="PROSITE-ProRule" id="PRU00104"/>
    </source>
</evidence>
<dbReference type="PROSITE" id="PS50030">
    <property type="entry name" value="UBA"/>
    <property type="match status" value="1"/>
</dbReference>
<comment type="caution">
    <text evidence="12">The sequence shown here is derived from an EMBL/GenBank/DDBJ whole genome shotgun (WGS) entry which is preliminary data.</text>
</comment>
<dbReference type="SUPFAM" id="SSF56204">
    <property type="entry name" value="Hect, E3 ligase catalytic domain"/>
    <property type="match status" value="1"/>
</dbReference>
<dbReference type="Pfam" id="PF06012">
    <property type="entry name" value="DUF908"/>
    <property type="match status" value="2"/>
</dbReference>
<dbReference type="PANTHER" id="PTHR11254:SF67">
    <property type="entry name" value="E3 UBIQUITIN-PROTEIN LIGASE HUWE1"/>
    <property type="match status" value="1"/>
</dbReference>
<dbReference type="InterPro" id="IPR011989">
    <property type="entry name" value="ARM-like"/>
</dbReference>
<dbReference type="FunFam" id="3.30.2410.10:FF:000010">
    <property type="entry name" value="E3 ubiquitin-protein ligase UPL1"/>
    <property type="match status" value="1"/>
</dbReference>
<dbReference type="GO" id="GO:0005737">
    <property type="term" value="C:cytoplasm"/>
    <property type="evidence" value="ECO:0007669"/>
    <property type="project" value="TreeGrafter"/>
</dbReference>
<dbReference type="Gene3D" id="3.30.2410.10">
    <property type="entry name" value="Hect, E3 ligase catalytic domain"/>
    <property type="match status" value="1"/>
</dbReference>
<dbReference type="FunFam" id="3.90.1750.10:FF:000026">
    <property type="entry name" value="E3 ubiquitin-protein ligase HACE1"/>
    <property type="match status" value="1"/>
</dbReference>
<feature type="non-terminal residue" evidence="12">
    <location>
        <position position="1"/>
    </location>
</feature>
<feature type="compositionally biased region" description="Basic and acidic residues" evidence="8">
    <location>
        <begin position="538"/>
        <end position="551"/>
    </location>
</feature>
<comment type="catalytic activity">
    <reaction evidence="1">
        <text>S-ubiquitinyl-[E2 ubiquitin-conjugating enzyme]-L-cysteine + [acceptor protein]-L-lysine = [E2 ubiquitin-conjugating enzyme]-L-cysteine + N(6)-ubiquitinyl-[acceptor protein]-L-lysine.</text>
        <dbReference type="EC" id="2.3.2.26"/>
    </reaction>
</comment>
<dbReference type="Pfam" id="PF22562">
    <property type="entry name" value="UBA_7"/>
    <property type="match status" value="1"/>
</dbReference>
<dbReference type="PROSITE" id="PS50237">
    <property type="entry name" value="HECT"/>
    <property type="match status" value="1"/>
</dbReference>
<feature type="chain" id="PRO_5026163672" description="HECT-type E3 ubiquitin transferase" evidence="9">
    <location>
        <begin position="19"/>
        <end position="3792"/>
    </location>
</feature>
<feature type="region of interest" description="Disordered" evidence="8">
    <location>
        <begin position="538"/>
        <end position="563"/>
    </location>
</feature>
<evidence type="ECO:0000256" key="3">
    <source>
        <dbReference type="ARBA" id="ARBA00012485"/>
    </source>
</evidence>
<feature type="region of interest" description="Disordered" evidence="8">
    <location>
        <begin position="2502"/>
        <end position="2526"/>
    </location>
</feature>
<evidence type="ECO:0000259" key="11">
    <source>
        <dbReference type="PROSITE" id="PS50237"/>
    </source>
</evidence>
<feature type="region of interest" description="Disordered" evidence="8">
    <location>
        <begin position="39"/>
        <end position="59"/>
    </location>
</feature>
<dbReference type="FunFam" id="3.90.1750.10:FF:000003">
    <property type="entry name" value="E3 ubiquitin-protein ligase UPL1"/>
    <property type="match status" value="1"/>
</dbReference>
<dbReference type="Gene3D" id="1.10.8.10">
    <property type="entry name" value="DNA helicase RuvA subunit, C-terminal domain"/>
    <property type="match status" value="1"/>
</dbReference>
<dbReference type="UniPathway" id="UPA00143"/>
<sequence length="3792" mass="416398">LRATRISLFDVFILPTFASVPIAPHRTAHALASQHLPKTLTAPRPFPGGERRDDASGPLVVAAPPGDANCGMKLKRRRAVEVPPNIRSFIDCVTATPLENVELSLKDFVWEFGKGDFHHWVDLFNHFDLFFESYIKPRKDLLLEDDFLEVDPPFPREAVLQILRVSRLILENCTNKHFYSLFEQHLSSLLASTDADIVEASLQTLKAFVNKSVGKSSIRSASLTSKLFAFSQGWGGKEGGLGLMACSLPGGCDPVAAEIGSTLHFEFYRGADKSDKSQSVANHHSLEIIHLPSIISHKENDLEILDKLVKDYSVPPSLRFFLLTRLRFARAFDSLTYRHQYTCIRLYAFIVLVQASHDSESLTLFLNNEPEFIDELLSLLSYEDEIPEKVRILGILSLVALCQDRSHQPTVLSSVTSGGHRGILPSLMQKAVDSIINGSTKWSIVFAEELLSLVSMLVSSTPGSLALQEAGFIPTILPLLKDTNTDHLHLVSTAVHVIEGFLDYHNPSSALFRDLGGLDDTIARLKIEVSQVEISSKKSEESQLSKGKEVESSLPAPDVQPPHSEALISYNRRNLMKALLRTISLATYVPGSSARVDGSEENVLPPCLCTIFRRGKDFGGGVFSLAATVMSDLIHKDPTCFAVLDAAGLPQAFIDAIMGGVLYNSDAITCIPQCLDALCLNNSGLQLVKDRNALRCFVKIFTSRSYLKALGGDTTGALSSGLDELMRHQSSLRSSGVDMLIEILNTISKVGCGGESTSCTESDNNSTPLPMETDVQGVTSSSEAGTSVVGSSGKLVDASLDATSSSIESYLPECICNVGRLIETVLQNSDTCRLFSEKKGIEAVLQLFKLPLMPVSVSIGQSISVAFKNFSSQHSVSLARAVCSFFRDHLKLTNELLGSVSGTKLVNSDPVKQSPLLKALSSLEGLLSLCNVLLKGNAFMVSELALADAEILKELGKVYIEVTWQISLLSDSKVEKQDMEQDDVPGDASVSNLSERDSDDDTNAAPVARHMNPVSVRTSSVSPWNMEQDFISAVRSAASMHRHGRHTLSRIRGRLSGAMDAVHTDIDSPFSLAEVSQSRDTIKKSPDVVVSELLTKLGHSMRSFLSTLVKGLPARRRADSSLTPASRSLVTALAQLFLTALGYSGHSTAGFEMSLSVKCRYLGKVVEDMAALTFDSRRRSCNSAIVNSFYVNGTFKELLTTFEATSQLLWTLPFSVPTTGSDQASSISEKVSHNSWLLDTLHSYCKLLEYYVNSSYLLSPHNQLLVQPMVTELSINLFPVPSEPESFVRMLQSQVLEAVLPVWNHTMFPECCPSLITSMVSIVSHICSGVGALKQSRISGGAANQRLTSPPLDESSIATIVEMGFSRARAEEALRSVRTNSVEMATDWLFSHPEEFIQEDVQLAQALALSLGNTTETSKEDGSNKNGLSVVEDKGVVLLPLDDILAVSTKLLSSGDGMAFPLTDLLVTLCNQNKGEDRQRVILYLFEQLKRFPSDSSVDTGPLYSFARLLALLLSEDSSIREICAENGVVPHVLNVLENLKSRTEKTDQTWNSISALLLILDNMIQYSPTLGIEMPEGTSKFSSDASSADCKVNPSLFAEKKTETVNSAKYPDVNVFEKILGRSIGYLTDQESQKILILCCEFIKQRVPAIVMQAVLQLSARLTKTHTLAAQFSENGSLASLLSVPRTCIFPGYETLASAIVRHLIEDPQTLQSAMELEIRQSLSTRGSHTARSFLTNMSPLISRDPVIFMRAVTSVCQLDCSGGRTNVALLKEKEKDKEKQKVSSTESGALCNEPVRVTSDIKTIDTVNRCSRNQKKVPTSLSQVIDQLLEIIMSYPSPKKEQGFDGYFMLSPMDVDEPNTKGKSKVNDGPNLDGDTLSEKSALLSKLAFVLKLLSEILLMYVHAVGIILKRDTELSQLRGGDQVAGHCGLLYHVFHLLSFDRSADVSDNWMGKLSERASWFLVALCCRSTEGRRRVISEIVKAFNYFINSASSTSRGSLIPDKKVLAFSELINSILSRNSQNNLPVLGCSPDIAKSMIDGGMVQSLSGLLKVIDLDHPDAPKVVNLILKALDSLTRTANASDQVQKSDRYAKNKLTGSHEQTHEANENVIHEQGTSNGHGTIDTVQSTRQQVQELSHDDGNSNAGQEQPVEQTRLDLAENTAGNSSTGGLEFMREEATEGNLMTTTTDAGLAFSAQHQADDEMVEEDDDLGEDGEDEDEDEDEEEIAEEGAGLMSIADTDIEDQENTAIGDDYNDDMMDEDDDDFLENRVIEVRWRETLTGMNRHLRVSRGRGDANGFIDISAEAFHGVGTDDMFNLHRPFGIERRRQSGSRSFVDRSRSDGNAFQHPLLSRPAQSRDGIGSVWPSSGTPSRDMHTFSFGNADIPFYMLDAGLPPETAAPVFGERVVSTAPPPLIDFSLGMESLRIRRGPGDSLWTDDGQPQAGNHAAAVAQALEHHFITELNVATFLNHATEHVSNDAPEMQEQTGNDVNAELPSQDADIPEHVTTDSPAIPASSPQQFGTTNQETNLANSDVCPMSELVCQQSVHVADVHAEEEMHQTADDMNVILQSNEIMYTADRQLGGHPNRDSLSGNLQSYDHVMQDEVEIPQRAQISNDLREVPSDPESSCHALLTSTSVAPELSDAHVDSATVNTDVDMNSIDISDNQVENSAPGSDGNVLSVRLEEGTPQEAIQHDQLNANNEASSTNEIDPTFLEALPEDLRAEVLASQQNRAAPTASYTPPAAEEIDPEFLAALPPEIQAEVLAQQRAQRITHSQPIGQPVDMDNASIIATFPPDLREEVLLTSSEAVLSALPSALLAEAQMLRDRELSRYRARGSLFGGSYRLGTRRLPADNQTVMDRGVGVTVGRRVISTVSGSAKSKDVEGTPLLDSNALRALIRLLQLAPPLSKGLLQRLMFNLCAHGVTRVTLIGHLLNIIKPEAEGLNRWDCMTTYRLHGCQWNIVYAQPESANGLPPLVTRRLLEVLTYLASNHPSVAGHLVYFDPSTSSNCMILKHGKEISQEGLQSDMMQTSCEGYTPILLFLKLLNKPLFLRSRVYLEQVMCLLEVVVSNAASKVDYPPRSGQMANTAVDENGAPIETHGEPSTLEQVPIQENSQSKDVVVPASGPKQSINVHDILTQLPDLELHNLCKILALEGLPDKVYTLAAEVVKKLASVAVSHRKFFSMELASAAQRLSSSAVEELVTLKNTQMLGLNSCSMAGAAILRVLQVLSTLTSDRSGSSQDQAVGQEEQSILWDLNIALEPLWQELSDCISTTEAKIVHNSTFNSHAPLMDAIEVGASSSTSSPLPPGTQRLLPFIESFFVLCEKLQTSQAVVPSDSNVTATEVKEFAGSSSPSSLKTGICNISFVRVAEKHRRLLNVFIRQNPSLLEKSLSMMLKVPRLIDFDNKRAYFRSRIRQQHDQHLSAPLRISVRRAYVLDDSYNQLRLRRSPDLKGRLTVQFQGEEGIDAGGLTREWYQLLSRVIFDKGTLLFTTVGNNATFQPNPNSVYQTEHLSYFKFVGRVVAKALFDGQLLDVHFTRSFYKHILGVKVTYHDIEAVDPDYYKNLKWMLENDVSDIPDLTFSMDPDEEKHILYEKNEVTDYELKPGGRNIRVTEETKHEYVDLVAEHILTTAIRPQINAFLEGFTELVPRELISIFHDKELELLISGLPEIDFDDLKANAEYIGYSPASPVIQWFWEVVNGFSKEDMARFLQFVTGTSKVPLEGFKALQGISGPQRFQIHKAYGAPERLPSAHTCFNQLDLPEYSSKEQLEERLLLAIHEASEGFGFG</sequence>
<dbReference type="SMART" id="SM00165">
    <property type="entry name" value="UBA"/>
    <property type="match status" value="1"/>
</dbReference>
<feature type="region of interest" description="Disordered" evidence="8">
    <location>
        <begin position="2200"/>
        <end position="2258"/>
    </location>
</feature>
<comment type="similarity">
    <text evidence="6">Belongs to the UPL family. TOM1/PTR1 subfamily.</text>
</comment>
<dbReference type="FunFam" id="1.10.8.10:FF:000067">
    <property type="entry name" value="E3 ubiquitin-protein ligase UPL1"/>
    <property type="match status" value="1"/>
</dbReference>
<feature type="region of interest" description="Disordered" evidence="8">
    <location>
        <begin position="2098"/>
        <end position="2124"/>
    </location>
</feature>
<evidence type="ECO:0000256" key="1">
    <source>
        <dbReference type="ARBA" id="ARBA00000885"/>
    </source>
</evidence>
<evidence type="ECO:0000256" key="4">
    <source>
        <dbReference type="ARBA" id="ARBA00022679"/>
    </source>
</evidence>
<keyword evidence="5 7" id="KW-0833">Ubl conjugation pathway</keyword>
<dbReference type="InterPro" id="IPR010314">
    <property type="entry name" value="E3_Ub_ligase_DUF913"/>
</dbReference>
<dbReference type="InterPro" id="IPR015940">
    <property type="entry name" value="UBA"/>
</dbReference>
<dbReference type="InterPro" id="IPR010309">
    <property type="entry name" value="E3_Ub_ligase_DUF908"/>
</dbReference>
<dbReference type="CDD" id="cd00078">
    <property type="entry name" value="HECTc"/>
    <property type="match status" value="1"/>
</dbReference>
<dbReference type="InterPro" id="IPR009060">
    <property type="entry name" value="UBA-like_sf"/>
</dbReference>
<evidence type="ECO:0000313" key="13">
    <source>
        <dbReference type="Proteomes" id="UP000479710"/>
    </source>
</evidence>
<dbReference type="FunFam" id="3.30.2160.10:FF:000001">
    <property type="entry name" value="E3 ubiquitin-protein ligase NEDD4-like"/>
    <property type="match status" value="1"/>
</dbReference>
<feature type="compositionally biased region" description="Polar residues" evidence="8">
    <location>
        <begin position="2115"/>
        <end position="2124"/>
    </location>
</feature>
<evidence type="ECO:0000256" key="8">
    <source>
        <dbReference type="SAM" id="MobiDB-lite"/>
    </source>
</evidence>
<dbReference type="InterPro" id="IPR050409">
    <property type="entry name" value="E3_ubiq-protein_ligase"/>
</dbReference>
<feature type="region of interest" description="Disordered" evidence="8">
    <location>
        <begin position="977"/>
        <end position="1012"/>
    </location>
</feature>
<evidence type="ECO:0000256" key="9">
    <source>
        <dbReference type="SAM" id="SignalP"/>
    </source>
</evidence>
<dbReference type="Pfam" id="PF00632">
    <property type="entry name" value="HECT"/>
    <property type="match status" value="1"/>
</dbReference>
<dbReference type="Gene3D" id="6.10.250.1630">
    <property type="match status" value="1"/>
</dbReference>
<keyword evidence="4" id="KW-0808">Transferase</keyword>
<dbReference type="OrthoDB" id="8068875at2759"/>
<feature type="compositionally biased region" description="Polar residues" evidence="8">
    <location>
        <begin position="2517"/>
        <end position="2526"/>
    </location>
</feature>
<evidence type="ECO:0000313" key="12">
    <source>
        <dbReference type="EMBL" id="KAF0911784.1"/>
    </source>
</evidence>
<feature type="region of interest" description="Disordered" evidence="8">
    <location>
        <begin position="2132"/>
        <end position="2151"/>
    </location>
</feature>
<proteinExistence type="inferred from homology"/>
<evidence type="ECO:0000256" key="6">
    <source>
        <dbReference type="ARBA" id="ARBA00034494"/>
    </source>
</evidence>
<accession>A0A6G1DHU7</accession>
<feature type="compositionally biased region" description="Acidic residues" evidence="8">
    <location>
        <begin position="2203"/>
        <end position="2230"/>
    </location>
</feature>
<dbReference type="EC" id="2.3.2.26" evidence="3"/>
<comment type="pathway">
    <text evidence="2">Protein modification; protein ubiquitination.</text>
</comment>